<evidence type="ECO:0000256" key="1">
    <source>
        <dbReference type="SAM" id="Coils"/>
    </source>
</evidence>
<feature type="transmembrane region" description="Helical" evidence="2">
    <location>
        <begin position="1215"/>
        <end position="1240"/>
    </location>
</feature>
<keyword evidence="1" id="KW-0175">Coiled coil</keyword>
<feature type="transmembrane region" description="Helical" evidence="2">
    <location>
        <begin position="820"/>
        <end position="838"/>
    </location>
</feature>
<feature type="coiled-coil region" evidence="1">
    <location>
        <begin position="199"/>
        <end position="226"/>
    </location>
</feature>
<feature type="transmembrane region" description="Helical" evidence="2">
    <location>
        <begin position="731"/>
        <end position="751"/>
    </location>
</feature>
<dbReference type="PRINTS" id="PR00702">
    <property type="entry name" value="ACRIFLAVINRP"/>
</dbReference>
<gene>
    <name evidence="3" type="ORF">EDD77_12411</name>
</gene>
<organism evidence="3 4">
    <name type="scientific">Allofournierella massiliensis</name>
    <dbReference type="NCBI Taxonomy" id="1650663"/>
    <lineage>
        <taxon>Bacteria</taxon>
        <taxon>Bacillati</taxon>
        <taxon>Bacillota</taxon>
        <taxon>Clostridia</taxon>
        <taxon>Eubacteriales</taxon>
        <taxon>Oscillospiraceae</taxon>
        <taxon>Allofournierella</taxon>
    </lineage>
</organism>
<dbReference type="EMBL" id="SLUM01000024">
    <property type="protein sequence ID" value="TCL54047.1"/>
    <property type="molecule type" value="Genomic_DNA"/>
</dbReference>
<feature type="transmembrane region" description="Helical" evidence="2">
    <location>
        <begin position="1189"/>
        <end position="1209"/>
    </location>
</feature>
<evidence type="ECO:0000313" key="3">
    <source>
        <dbReference type="EMBL" id="TCL54047.1"/>
    </source>
</evidence>
<dbReference type="Gene3D" id="3.30.70.1320">
    <property type="entry name" value="Multidrug efflux transporter AcrB pore domain like"/>
    <property type="match status" value="2"/>
</dbReference>
<feature type="transmembrane region" description="Helical" evidence="2">
    <location>
        <begin position="1292"/>
        <end position="1315"/>
    </location>
</feature>
<feature type="transmembrane region" description="Helical" evidence="2">
    <location>
        <begin position="686"/>
        <end position="711"/>
    </location>
</feature>
<keyword evidence="2" id="KW-1133">Transmembrane helix</keyword>
<evidence type="ECO:0000313" key="4">
    <source>
        <dbReference type="Proteomes" id="UP000295184"/>
    </source>
</evidence>
<feature type="transmembrane region" description="Helical" evidence="2">
    <location>
        <begin position="634"/>
        <end position="653"/>
    </location>
</feature>
<dbReference type="Gene3D" id="3.30.70.1440">
    <property type="entry name" value="Multidrug efflux transporter AcrB pore domain"/>
    <property type="match status" value="1"/>
</dbReference>
<feature type="transmembrane region" description="Helical" evidence="2">
    <location>
        <begin position="1261"/>
        <end position="1280"/>
    </location>
</feature>
<accession>A0A4R1QLI5</accession>
<feature type="transmembrane region" description="Helical" evidence="2">
    <location>
        <begin position="1163"/>
        <end position="1182"/>
    </location>
</feature>
<reference evidence="3 4" key="1">
    <citation type="submission" date="2019-03" db="EMBL/GenBank/DDBJ databases">
        <title>Genomic Encyclopedia of Type Strains, Phase IV (KMG-IV): sequencing the most valuable type-strain genomes for metagenomic binning, comparative biology and taxonomic classification.</title>
        <authorList>
            <person name="Goeker M."/>
        </authorList>
    </citation>
    <scope>NUCLEOTIDE SEQUENCE [LARGE SCALE GENOMIC DNA]</scope>
    <source>
        <strain evidence="3 4">DSM 100451</strain>
    </source>
</reference>
<dbReference type="Gene3D" id="3.30.2090.10">
    <property type="entry name" value="Multidrug efflux transporter AcrB TolC docking domain, DN and DC subdomains"/>
    <property type="match status" value="3"/>
</dbReference>
<evidence type="ECO:0000256" key="2">
    <source>
        <dbReference type="SAM" id="Phobius"/>
    </source>
</evidence>
<keyword evidence="2" id="KW-0812">Transmembrane</keyword>
<dbReference type="InterPro" id="IPR001036">
    <property type="entry name" value="Acrflvin-R"/>
</dbReference>
<dbReference type="Gene3D" id="1.20.1640.10">
    <property type="entry name" value="Multidrug efflux transporter AcrB transmembrane domain"/>
    <property type="match status" value="3"/>
</dbReference>
<dbReference type="InterPro" id="IPR027463">
    <property type="entry name" value="AcrB_DN_DC_subdom"/>
</dbReference>
<protein>
    <submittedName>
        <fullName evidence="3">HAE1 family hydrophobic/amphiphilic exporter-1</fullName>
    </submittedName>
</protein>
<dbReference type="OrthoDB" id="9757876at2"/>
<name>A0A4R1QLI5_9FIRM</name>
<dbReference type="SUPFAM" id="SSF82693">
    <property type="entry name" value="Multidrug efflux transporter AcrB pore domain, PN1, PN2, PC1 and PC2 subdomains"/>
    <property type="match status" value="2"/>
</dbReference>
<dbReference type="Proteomes" id="UP000295184">
    <property type="component" value="Unassembled WGS sequence"/>
</dbReference>
<feature type="transmembrane region" description="Helical" evidence="2">
    <location>
        <begin position="12"/>
        <end position="30"/>
    </location>
</feature>
<feature type="coiled-coil region" evidence="1">
    <location>
        <begin position="366"/>
        <end position="495"/>
    </location>
</feature>
<dbReference type="PANTHER" id="PTHR32063:SF0">
    <property type="entry name" value="SWARMING MOTILITY PROTEIN SWRC"/>
    <property type="match status" value="1"/>
</dbReference>
<feature type="transmembrane region" description="Helical" evidence="2">
    <location>
        <begin position="660"/>
        <end position="680"/>
    </location>
</feature>
<sequence length="1334" mass="143273">MSKYCVKKPFTVVVAVIMVIVLGVISFTSMTTDLLPAMELPYVMVVTSYPGASPERVEAAVTAPLEAGLGTVSGVKNVTSTSSENVSMVALEFEQDTNMDSAMVALSTALDQIKGALPDTAQNPMLMQLSPDMLPVMIASVDMEGMDIYDLTEFVDSDVIPGFERLDGVASVSGTGMVEQTLQVTLSQEKIDEVNTRVLASVDDKLADAKQELDDARRKVEDGRAELESGKTALEDKQAETADQLAEGSAQLDSAIAQAQALASQEAALTASKTALETEKKGYEDGAKQIADGLAQMDAGLAQMDDGIARIDAAVAGIDQMLAMGLPEDTALSDLMAMLPTQELKDAVQALMDQGMTTLADLTAGREQMVAQKDQLTTQRAELAAQRDALAAQQTQLQQKMDERLPQIETELANLETELMAAKMMKEAAQEGLEKAQEAYKQLESGKLSAAAGFGSGQAQLAAAEQSLTQAEEQMEQAQEQFEDARQQAMEQADLSTLLTKDMVSSLVMAQNFSMPAGYIKEGDDSYILRVGDAFSDQESVENALLMHIDGVGDIRLKDVADIAMTDNSAESYARVNGNSAVVLTIQKGSTASTSEVSKEANRAIEQLQEKYPGLRITPLMDQGDYIQMTVSSVLSNLAWGGVLAVIVLAIFLKDFKPTLVVALSIPISLMFAVVLMYFSGVTLNMISLSGLALGVGMLVDNSIVVIENIYRMRSEGTPAAKAAVRGAREVAGAIAASTLTTICVFLPIVFTEGITRQLFTDMGLTIAYSLVASLLVALTLVPALSSTLLKTASEKRHPWFESMVNGYARALRFCLRHKALPLGLAAVLLGVAVWQTARMGMEFMPTMGGNQVSATLTLPQGTKRQDACEMADQAMETMLQVPGVETVGAMDGGSTASMLGMGGSSSSTVESMSFYLLLSEEAAKDSQALADQMARDVQEQLPGCELAVSTSNMDMSVLGGSGMEIVIQGRDLDTLQAISQDMMDLLGQVEGFTEISNGQEDGAPQIRVTVDKDKAMQYGLTVAQIYSDLSAALTTETTSTTLTVGQDDYDVVIVDERDALTRENLLDYPFTVQVQGENGETEEETHTLGEFATVQTDASLSSISRDNQQRYMTVTAATEEGYNTTLLSRQVEQLLADYQAPEGYTIQISGEVETIQNAMVDLVKMIALALVFIYLIMVAQFQSLLSPFIVMFTIPLAFTGGLLALWISGQQLSVISMLGFLILAGVVVNNGIVFVDYANQLRLAGMEKRDALVLTGRRRIRPILMTALTTILAMSTMVFSQDLGAEMSRAMAIVTIGGLAYATLLTLFVVPVLYDMLFRKELKKVDLGEDDDE</sequence>
<dbReference type="STRING" id="1650663.GCA_001486665_02232"/>
<dbReference type="SUPFAM" id="SSF82866">
    <property type="entry name" value="Multidrug efflux transporter AcrB transmembrane domain"/>
    <property type="match status" value="2"/>
</dbReference>
<proteinExistence type="predicted"/>
<dbReference type="RefSeq" id="WP_058965249.1">
    <property type="nucleotide sequence ID" value="NZ_CABKVM010000017.1"/>
</dbReference>
<keyword evidence="2" id="KW-0472">Membrane</keyword>
<dbReference type="PANTHER" id="PTHR32063">
    <property type="match status" value="1"/>
</dbReference>
<comment type="caution">
    <text evidence="3">The sequence shown here is derived from an EMBL/GenBank/DDBJ whole genome shotgun (WGS) entry which is preliminary data.</text>
</comment>
<dbReference type="Gene3D" id="3.30.70.1430">
    <property type="entry name" value="Multidrug efflux transporter AcrB pore domain"/>
    <property type="match status" value="2"/>
</dbReference>
<dbReference type="GO" id="GO:0042910">
    <property type="term" value="F:xenobiotic transmembrane transporter activity"/>
    <property type="evidence" value="ECO:0007669"/>
    <property type="project" value="TreeGrafter"/>
</dbReference>
<feature type="transmembrane region" description="Helical" evidence="2">
    <location>
        <begin position="763"/>
        <end position="790"/>
    </location>
</feature>
<dbReference type="SUPFAM" id="SSF82714">
    <property type="entry name" value="Multidrug efflux transporter AcrB TolC docking domain, DN and DC subdomains"/>
    <property type="match status" value="1"/>
</dbReference>
<dbReference type="GO" id="GO:0005886">
    <property type="term" value="C:plasma membrane"/>
    <property type="evidence" value="ECO:0007669"/>
    <property type="project" value="TreeGrafter"/>
</dbReference>
<dbReference type="Pfam" id="PF00873">
    <property type="entry name" value="ACR_tran"/>
    <property type="match status" value="2"/>
</dbReference>